<keyword evidence="2" id="KW-0812">Transmembrane</keyword>
<reference evidence="3 4" key="1">
    <citation type="journal article" date="2016" name="Mol. Biol. Evol.">
        <title>Comparative Genomics of Early-Diverging Mushroom-Forming Fungi Provides Insights into the Origins of Lignocellulose Decay Capabilities.</title>
        <authorList>
            <person name="Nagy L.G."/>
            <person name="Riley R."/>
            <person name="Tritt A."/>
            <person name="Adam C."/>
            <person name="Daum C."/>
            <person name="Floudas D."/>
            <person name="Sun H."/>
            <person name="Yadav J.S."/>
            <person name="Pangilinan J."/>
            <person name="Larsson K.H."/>
            <person name="Matsuura K."/>
            <person name="Barry K."/>
            <person name="Labutti K."/>
            <person name="Kuo R."/>
            <person name="Ohm R.A."/>
            <person name="Bhattacharya S.S."/>
            <person name="Shirouzu T."/>
            <person name="Yoshinaga Y."/>
            <person name="Martin F.M."/>
            <person name="Grigoriev I.V."/>
            <person name="Hibbett D.S."/>
        </authorList>
    </citation>
    <scope>NUCLEOTIDE SEQUENCE [LARGE SCALE GENOMIC DNA]</scope>
    <source>
        <strain evidence="3 4">L-15889</strain>
    </source>
</reference>
<keyword evidence="2" id="KW-0472">Membrane</keyword>
<evidence type="ECO:0000313" key="4">
    <source>
        <dbReference type="Proteomes" id="UP000076727"/>
    </source>
</evidence>
<feature type="compositionally biased region" description="Basic and acidic residues" evidence="1">
    <location>
        <begin position="52"/>
        <end position="72"/>
    </location>
</feature>
<evidence type="ECO:0000256" key="2">
    <source>
        <dbReference type="SAM" id="Phobius"/>
    </source>
</evidence>
<name>A0A165MII0_9APHY</name>
<accession>A0A165MII0</accession>
<dbReference type="Proteomes" id="UP000076727">
    <property type="component" value="Unassembled WGS sequence"/>
</dbReference>
<feature type="transmembrane region" description="Helical" evidence="2">
    <location>
        <begin position="6"/>
        <end position="26"/>
    </location>
</feature>
<feature type="region of interest" description="Disordered" evidence="1">
    <location>
        <begin position="46"/>
        <end position="97"/>
    </location>
</feature>
<dbReference type="EMBL" id="KV429101">
    <property type="protein sequence ID" value="KZT65725.1"/>
    <property type="molecule type" value="Genomic_DNA"/>
</dbReference>
<keyword evidence="4" id="KW-1185">Reference proteome</keyword>
<proteinExistence type="predicted"/>
<feature type="compositionally biased region" description="Polar residues" evidence="1">
    <location>
        <begin position="87"/>
        <end position="97"/>
    </location>
</feature>
<evidence type="ECO:0000313" key="3">
    <source>
        <dbReference type="EMBL" id="KZT65725.1"/>
    </source>
</evidence>
<dbReference type="AlphaFoldDB" id="A0A165MII0"/>
<keyword evidence="2" id="KW-1133">Transmembrane helix</keyword>
<dbReference type="OrthoDB" id="3032222at2759"/>
<evidence type="ECO:0000256" key="1">
    <source>
        <dbReference type="SAM" id="MobiDB-lite"/>
    </source>
</evidence>
<gene>
    <name evidence="3" type="ORF">DAEQUDRAFT_731158</name>
</gene>
<sequence>MSEDGVVSSIVSLGCIACFDVLAGILTDLASVRHTCTEHCCRCSCGRSPDSGADHHTNDPHRPLSSQGEHEPLLAGPKHHTDLEPRQQPSMQVPASD</sequence>
<organism evidence="3 4">
    <name type="scientific">Daedalea quercina L-15889</name>
    <dbReference type="NCBI Taxonomy" id="1314783"/>
    <lineage>
        <taxon>Eukaryota</taxon>
        <taxon>Fungi</taxon>
        <taxon>Dikarya</taxon>
        <taxon>Basidiomycota</taxon>
        <taxon>Agaricomycotina</taxon>
        <taxon>Agaricomycetes</taxon>
        <taxon>Polyporales</taxon>
        <taxon>Fomitopsis</taxon>
    </lineage>
</organism>
<protein>
    <submittedName>
        <fullName evidence="3">Uncharacterized protein</fullName>
    </submittedName>
</protein>